<organism evidence="1">
    <name type="scientific">marine sediment metagenome</name>
    <dbReference type="NCBI Taxonomy" id="412755"/>
    <lineage>
        <taxon>unclassified sequences</taxon>
        <taxon>metagenomes</taxon>
        <taxon>ecological metagenomes</taxon>
    </lineage>
</organism>
<dbReference type="EMBL" id="BART01039629">
    <property type="protein sequence ID" value="GAH22047.1"/>
    <property type="molecule type" value="Genomic_DNA"/>
</dbReference>
<accession>X1DPE4</accession>
<comment type="caution">
    <text evidence="1">The sequence shown here is derived from an EMBL/GenBank/DDBJ whole genome shotgun (WGS) entry which is preliminary data.</text>
</comment>
<sequence>MDTDVAFKGFDLFLTDIGEKYFVAISSDTGYMMVNQFG</sequence>
<evidence type="ECO:0000313" key="1">
    <source>
        <dbReference type="EMBL" id="GAH22047.1"/>
    </source>
</evidence>
<gene>
    <name evidence="1" type="ORF">S01H4_65018</name>
</gene>
<feature type="non-terminal residue" evidence="1">
    <location>
        <position position="38"/>
    </location>
</feature>
<name>X1DPE4_9ZZZZ</name>
<reference evidence="1" key="1">
    <citation type="journal article" date="2014" name="Front. Microbiol.">
        <title>High frequency of phylogenetically diverse reductive dehalogenase-homologous genes in deep subseafloor sedimentary metagenomes.</title>
        <authorList>
            <person name="Kawai M."/>
            <person name="Futagami T."/>
            <person name="Toyoda A."/>
            <person name="Takaki Y."/>
            <person name="Nishi S."/>
            <person name="Hori S."/>
            <person name="Arai W."/>
            <person name="Tsubouchi T."/>
            <person name="Morono Y."/>
            <person name="Uchiyama I."/>
            <person name="Ito T."/>
            <person name="Fujiyama A."/>
            <person name="Inagaki F."/>
            <person name="Takami H."/>
        </authorList>
    </citation>
    <scope>NUCLEOTIDE SEQUENCE</scope>
    <source>
        <strain evidence="1">Expedition CK06-06</strain>
    </source>
</reference>
<protein>
    <submittedName>
        <fullName evidence="1">Uncharacterized protein</fullName>
    </submittedName>
</protein>
<dbReference type="AlphaFoldDB" id="X1DPE4"/>
<proteinExistence type="predicted"/>